<dbReference type="Proteomes" id="UP001151760">
    <property type="component" value="Unassembled WGS sequence"/>
</dbReference>
<comment type="caution">
    <text evidence="2">The sequence shown here is derived from an EMBL/GenBank/DDBJ whole genome shotgun (WGS) entry which is preliminary data.</text>
</comment>
<feature type="chain" id="PRO_5045474025" description="Secreted protein" evidence="1">
    <location>
        <begin position="33"/>
        <end position="121"/>
    </location>
</feature>
<name>A0ABQ5F6V4_9ASTR</name>
<keyword evidence="3" id="KW-1185">Reference proteome</keyword>
<evidence type="ECO:0000256" key="1">
    <source>
        <dbReference type="SAM" id="SignalP"/>
    </source>
</evidence>
<organism evidence="2 3">
    <name type="scientific">Tanacetum coccineum</name>
    <dbReference type="NCBI Taxonomy" id="301880"/>
    <lineage>
        <taxon>Eukaryota</taxon>
        <taxon>Viridiplantae</taxon>
        <taxon>Streptophyta</taxon>
        <taxon>Embryophyta</taxon>
        <taxon>Tracheophyta</taxon>
        <taxon>Spermatophyta</taxon>
        <taxon>Magnoliopsida</taxon>
        <taxon>eudicotyledons</taxon>
        <taxon>Gunneridae</taxon>
        <taxon>Pentapetalae</taxon>
        <taxon>asterids</taxon>
        <taxon>campanulids</taxon>
        <taxon>Asterales</taxon>
        <taxon>Asteraceae</taxon>
        <taxon>Asteroideae</taxon>
        <taxon>Anthemideae</taxon>
        <taxon>Anthemidinae</taxon>
        <taxon>Tanacetum</taxon>
    </lineage>
</organism>
<feature type="signal peptide" evidence="1">
    <location>
        <begin position="1"/>
        <end position="32"/>
    </location>
</feature>
<accession>A0ABQ5F6V4</accession>
<keyword evidence="1" id="KW-0732">Signal</keyword>
<sequence>MGCCSSAWLGSFIEVLCLSLVLVCAGCGSTKASPFNPKPTLVLSSSQPLKGVLGLCVLTGKGVIRVMGRWEVVGIPIDPKDQDKQHSACPYTELCLSRLPFGYAMLRARSKDVDGNLPRYD</sequence>
<reference evidence="2" key="2">
    <citation type="submission" date="2022-01" db="EMBL/GenBank/DDBJ databases">
        <authorList>
            <person name="Yamashiro T."/>
            <person name="Shiraishi A."/>
            <person name="Satake H."/>
            <person name="Nakayama K."/>
        </authorList>
    </citation>
    <scope>NUCLEOTIDE SEQUENCE</scope>
</reference>
<evidence type="ECO:0000313" key="3">
    <source>
        <dbReference type="Proteomes" id="UP001151760"/>
    </source>
</evidence>
<proteinExistence type="predicted"/>
<gene>
    <name evidence="2" type="ORF">Tco_1002568</name>
</gene>
<dbReference type="EMBL" id="BQNB010017072">
    <property type="protein sequence ID" value="GJT59035.1"/>
    <property type="molecule type" value="Genomic_DNA"/>
</dbReference>
<evidence type="ECO:0000313" key="2">
    <source>
        <dbReference type="EMBL" id="GJT59035.1"/>
    </source>
</evidence>
<reference evidence="2" key="1">
    <citation type="journal article" date="2022" name="Int. J. Mol. Sci.">
        <title>Draft Genome of Tanacetum Coccineum: Genomic Comparison of Closely Related Tanacetum-Family Plants.</title>
        <authorList>
            <person name="Yamashiro T."/>
            <person name="Shiraishi A."/>
            <person name="Nakayama K."/>
            <person name="Satake H."/>
        </authorList>
    </citation>
    <scope>NUCLEOTIDE SEQUENCE</scope>
</reference>
<protein>
    <recommendedName>
        <fullName evidence="4">Secreted protein</fullName>
    </recommendedName>
</protein>
<evidence type="ECO:0008006" key="4">
    <source>
        <dbReference type="Google" id="ProtNLM"/>
    </source>
</evidence>